<feature type="transmembrane region" description="Helical" evidence="10">
    <location>
        <begin position="239"/>
        <end position="254"/>
    </location>
</feature>
<feature type="transmembrane region" description="Helical" evidence="10">
    <location>
        <begin position="216"/>
        <end position="233"/>
    </location>
</feature>
<comment type="function">
    <text evidence="10">Na(+)/H(+) antiporter that extrudes sodium in exchange for external protons.</text>
</comment>
<dbReference type="Gene3D" id="6.10.140.1330">
    <property type="match status" value="1"/>
</dbReference>
<evidence type="ECO:0000313" key="12">
    <source>
        <dbReference type="EMBL" id="ADY55728.1"/>
    </source>
</evidence>
<dbReference type="GO" id="GO:0098719">
    <property type="term" value="P:sodium ion import across plasma membrane"/>
    <property type="evidence" value="ECO:0007669"/>
    <property type="project" value="TreeGrafter"/>
</dbReference>
<reference evidence="13" key="2">
    <citation type="submission" date="2011-02" db="EMBL/GenBank/DDBJ databases">
        <title>The complete genome of Syntrophobotulus glycolicus DSM 8271.</title>
        <authorList>
            <person name="Lucas S."/>
            <person name="Copeland A."/>
            <person name="Lapidus A."/>
            <person name="Bruce D."/>
            <person name="Goodwin L."/>
            <person name="Pitluck S."/>
            <person name="Kyrpides N."/>
            <person name="Mavromatis K."/>
            <person name="Pagani I."/>
            <person name="Ivanova N."/>
            <person name="Mikhailova N."/>
            <person name="Chertkov O."/>
            <person name="Held B."/>
            <person name="Detter J.C."/>
            <person name="Tapia R."/>
            <person name="Han C."/>
            <person name="Land M."/>
            <person name="Hauser L."/>
            <person name="Markowitz V."/>
            <person name="Cheng J.-F."/>
            <person name="Hugenholtz P."/>
            <person name="Woyke T."/>
            <person name="Wu D."/>
            <person name="Spring S."/>
            <person name="Schroeder M."/>
            <person name="Brambilla E."/>
            <person name="Klenk H.-P."/>
            <person name="Eisen J.A."/>
        </authorList>
    </citation>
    <scope>NUCLEOTIDE SEQUENCE [LARGE SCALE GENOMIC DNA]</scope>
    <source>
        <strain evidence="13">DSM 8271 / FlGlyR</strain>
    </source>
</reference>
<feature type="transmembrane region" description="Helical" evidence="10">
    <location>
        <begin position="113"/>
        <end position="135"/>
    </location>
</feature>
<feature type="transmembrane region" description="Helical" evidence="10">
    <location>
        <begin position="313"/>
        <end position="333"/>
    </location>
</feature>
<keyword evidence="6 10" id="KW-0915">Sodium</keyword>
<feature type="transmembrane region" description="Helical" evidence="10">
    <location>
        <begin position="156"/>
        <end position="177"/>
    </location>
</feature>
<dbReference type="InterPro" id="IPR018422">
    <property type="entry name" value="Cation/H_exchanger_CPA1"/>
</dbReference>
<reference evidence="12 13" key="1">
    <citation type="journal article" date="2011" name="Stand. Genomic Sci.">
        <title>Complete genome sequence of Syntrophobotulus glycolicus type strain (FlGlyR).</title>
        <authorList>
            <person name="Han C."/>
            <person name="Mwirichia R."/>
            <person name="Chertkov O."/>
            <person name="Held B."/>
            <person name="Lapidus A."/>
            <person name="Nolan M."/>
            <person name="Lucas S."/>
            <person name="Hammon N."/>
            <person name="Deshpande S."/>
            <person name="Cheng J.F."/>
            <person name="Tapia R."/>
            <person name="Goodwin L."/>
            <person name="Pitluck S."/>
            <person name="Huntemann M."/>
            <person name="Liolios K."/>
            <person name="Ivanova N."/>
            <person name="Pagani I."/>
            <person name="Mavromatis K."/>
            <person name="Ovchinikova G."/>
            <person name="Pati A."/>
            <person name="Chen A."/>
            <person name="Palaniappan K."/>
            <person name="Land M."/>
            <person name="Hauser L."/>
            <person name="Brambilla E.M."/>
            <person name="Rohde M."/>
            <person name="Spring S."/>
            <person name="Sikorski J."/>
            <person name="Goker M."/>
            <person name="Woyke T."/>
            <person name="Bristow J."/>
            <person name="Eisen J.A."/>
            <person name="Markowitz V."/>
            <person name="Hugenholtz P."/>
            <person name="Kyrpides N.C."/>
            <person name="Klenk H.P."/>
            <person name="Detter J.C."/>
        </authorList>
    </citation>
    <scope>NUCLEOTIDE SEQUENCE [LARGE SCALE GENOMIC DNA]</scope>
    <source>
        <strain evidence="13">DSM 8271 / FlGlyR</strain>
    </source>
</reference>
<evidence type="ECO:0000256" key="9">
    <source>
        <dbReference type="ARBA" id="ARBA00023201"/>
    </source>
</evidence>
<keyword evidence="9 10" id="KW-0739">Sodium transport</keyword>
<dbReference type="STRING" id="645991.Sgly_1425"/>
<keyword evidence="4 10" id="KW-0812">Transmembrane</keyword>
<dbReference type="eggNOG" id="COG0025">
    <property type="taxonomic scope" value="Bacteria"/>
</dbReference>
<evidence type="ECO:0000256" key="3">
    <source>
        <dbReference type="ARBA" id="ARBA00022475"/>
    </source>
</evidence>
<dbReference type="OrthoDB" id="9809206at2"/>
<comment type="similarity">
    <text evidence="10">Belongs to the monovalent cation:proton antiporter 1 (CPA1) transporter (TC 2.A.36) family.</text>
</comment>
<keyword evidence="8 10" id="KW-0472">Membrane</keyword>
<dbReference type="GO" id="GO:0015385">
    <property type="term" value="F:sodium:proton antiporter activity"/>
    <property type="evidence" value="ECO:0007669"/>
    <property type="project" value="InterPro"/>
</dbReference>
<keyword evidence="7 10" id="KW-0406">Ion transport</keyword>
<keyword evidence="5 10" id="KW-1133">Transmembrane helix</keyword>
<keyword evidence="2 10" id="KW-0813">Transport</keyword>
<feature type="domain" description="Cation/H+ exchanger transmembrane" evidence="11">
    <location>
        <begin position="10"/>
        <end position="412"/>
    </location>
</feature>
<evidence type="ECO:0000256" key="4">
    <source>
        <dbReference type="ARBA" id="ARBA00022692"/>
    </source>
</evidence>
<evidence type="ECO:0000259" key="11">
    <source>
        <dbReference type="Pfam" id="PF00999"/>
    </source>
</evidence>
<dbReference type="Proteomes" id="UP000007488">
    <property type="component" value="Chromosome"/>
</dbReference>
<dbReference type="NCBIfam" id="TIGR00831">
    <property type="entry name" value="a_cpa1"/>
    <property type="match status" value="1"/>
</dbReference>
<dbReference type="Pfam" id="PF00999">
    <property type="entry name" value="Na_H_Exchanger"/>
    <property type="match status" value="1"/>
</dbReference>
<organism evidence="12 13">
    <name type="scientific">Syntrophobotulus glycolicus (strain DSM 8271 / FlGlyR)</name>
    <dbReference type="NCBI Taxonomy" id="645991"/>
    <lineage>
        <taxon>Bacteria</taxon>
        <taxon>Bacillati</taxon>
        <taxon>Bacillota</taxon>
        <taxon>Clostridia</taxon>
        <taxon>Eubacteriales</taxon>
        <taxon>Desulfitobacteriaceae</taxon>
        <taxon>Syntrophobotulus</taxon>
    </lineage>
</organism>
<feature type="transmembrane region" description="Helical" evidence="10">
    <location>
        <begin position="389"/>
        <end position="411"/>
    </location>
</feature>
<dbReference type="InterPro" id="IPR004705">
    <property type="entry name" value="Cation/H_exchanger_CPA1_bac"/>
</dbReference>
<dbReference type="GO" id="GO:0051453">
    <property type="term" value="P:regulation of intracellular pH"/>
    <property type="evidence" value="ECO:0007669"/>
    <property type="project" value="TreeGrafter"/>
</dbReference>
<feature type="transmembrane region" description="Helical" evidence="10">
    <location>
        <begin position="354"/>
        <end position="377"/>
    </location>
</feature>
<evidence type="ECO:0000256" key="8">
    <source>
        <dbReference type="ARBA" id="ARBA00023136"/>
    </source>
</evidence>
<evidence type="ECO:0000256" key="1">
    <source>
        <dbReference type="ARBA" id="ARBA00004651"/>
    </source>
</evidence>
<evidence type="ECO:0000256" key="6">
    <source>
        <dbReference type="ARBA" id="ARBA00023053"/>
    </source>
</evidence>
<dbReference type="PANTHER" id="PTHR10110:SF86">
    <property type="entry name" value="SODIUM_HYDROGEN EXCHANGER 7"/>
    <property type="match status" value="1"/>
</dbReference>
<dbReference type="GO" id="GO:0015386">
    <property type="term" value="F:potassium:proton antiporter activity"/>
    <property type="evidence" value="ECO:0007669"/>
    <property type="project" value="TreeGrafter"/>
</dbReference>
<dbReference type="GO" id="GO:0005886">
    <property type="term" value="C:plasma membrane"/>
    <property type="evidence" value="ECO:0007669"/>
    <property type="project" value="UniProtKB-SubCell"/>
</dbReference>
<dbReference type="AlphaFoldDB" id="F0SWG2"/>
<name>F0SWG2_SYNGF</name>
<feature type="transmembrane region" description="Helical" evidence="10">
    <location>
        <begin position="274"/>
        <end position="293"/>
    </location>
</feature>
<comment type="subcellular location">
    <subcellularLocation>
        <location evidence="1 10">Cell membrane</location>
        <topology evidence="1 10">Multi-pass membrane protein</topology>
    </subcellularLocation>
</comment>
<feature type="transmembrane region" description="Helical" evidence="10">
    <location>
        <begin position="84"/>
        <end position="107"/>
    </location>
</feature>
<evidence type="ECO:0000313" key="13">
    <source>
        <dbReference type="Proteomes" id="UP000007488"/>
    </source>
</evidence>
<protein>
    <submittedName>
        <fullName evidence="12">Sodium/proton antiporter, CPA1 family</fullName>
    </submittedName>
</protein>
<evidence type="ECO:0000256" key="5">
    <source>
        <dbReference type="ARBA" id="ARBA00022989"/>
    </source>
</evidence>
<keyword evidence="10" id="KW-0050">Antiport</keyword>
<sequence>MESFLMILIMLAAIGLSNMINHIVPFIPVPLIQIALGVLIAAVPGGLHIPLEPELFFVLFIAPILFNDGKNVSRKTLWNLRKQILLLALGLVFLTVLVIGFLTHWLIPSIPLSAAFALAAILSPTDIVAVSAMSSRVRIPKSIMHLLEGEGLMNDASGLVAFNFAIAATVTGAFSLGDASLSFLKIAVGGFAGGAVLAFLIIRLRLFIRRLGMEDVTFHMLIQILTPFVVFLLIEHIHLSGILAVVAAGIVHAMERDYEESPTINLQVVSRSTWIVLLYVLNGLVFVLLGSQIPDILNEIFNAPTFNNAEEIAYTLVISLALFALRFIWLHLLEWSRWKLKKPDAVKPGLRRTAIAAISGVRGAVTLAGAFSIPFVLADGSLFPQRSLMIFIAAGVILVTLITASIVLPLITKSENNEVKNNREKMEKRALIRTYEAAVRAMRGALDEDKREAALKIMSTYNHTLQQLKSEENGTNALTVKKMEAEIRMKALEAESQCIAKLTEEKRIDKETALLAQARIRRREVAVTNRSRFRILMIWTLVKRILYQSSQILISQNHQLRRKEREKRIKLYRLRKDLGEAAIRAVKKGLTPENREISYLIIGEYIELMTKIKSGRSENYSRALARMERELKEKAFQAERDEIQKLYENGKVTRDVTQKIRRQINIREAYSLEEEKF</sequence>
<feature type="transmembrane region" description="Helical" evidence="10">
    <location>
        <begin position="6"/>
        <end position="24"/>
    </location>
</feature>
<dbReference type="RefSeq" id="WP_013624598.1">
    <property type="nucleotide sequence ID" value="NC_015172.1"/>
</dbReference>
<feature type="transmembrane region" description="Helical" evidence="10">
    <location>
        <begin position="55"/>
        <end position="72"/>
    </location>
</feature>
<keyword evidence="13" id="KW-1185">Reference proteome</keyword>
<evidence type="ECO:0000256" key="10">
    <source>
        <dbReference type="RuleBase" id="RU366002"/>
    </source>
</evidence>
<evidence type="ECO:0000256" key="7">
    <source>
        <dbReference type="ARBA" id="ARBA00023065"/>
    </source>
</evidence>
<accession>F0SWG2</accession>
<evidence type="ECO:0000256" key="2">
    <source>
        <dbReference type="ARBA" id="ARBA00022448"/>
    </source>
</evidence>
<dbReference type="KEGG" id="sgy:Sgly_1425"/>
<dbReference type="PANTHER" id="PTHR10110">
    <property type="entry name" value="SODIUM/HYDROGEN EXCHANGER"/>
    <property type="match status" value="1"/>
</dbReference>
<dbReference type="HOGENOM" id="CLU_005912_6_2_9"/>
<feature type="transmembrane region" description="Helical" evidence="10">
    <location>
        <begin position="183"/>
        <end position="204"/>
    </location>
</feature>
<dbReference type="InterPro" id="IPR006153">
    <property type="entry name" value="Cation/H_exchanger_TM"/>
</dbReference>
<gene>
    <name evidence="12" type="ordered locus">Sgly_1425</name>
</gene>
<proteinExistence type="inferred from homology"/>
<keyword evidence="3 10" id="KW-1003">Cell membrane</keyword>
<dbReference type="EMBL" id="CP002547">
    <property type="protein sequence ID" value="ADY55728.1"/>
    <property type="molecule type" value="Genomic_DNA"/>
</dbReference>